<evidence type="ECO:0000256" key="1">
    <source>
        <dbReference type="ARBA" id="ARBA00022801"/>
    </source>
</evidence>
<feature type="domain" description="DUF4350" evidence="3">
    <location>
        <begin position="445"/>
        <end position="611"/>
    </location>
</feature>
<dbReference type="InterPro" id="IPR025646">
    <property type="entry name" value="DUF4350"/>
</dbReference>
<evidence type="ECO:0000313" key="4">
    <source>
        <dbReference type="EMBL" id="UPL50293.1"/>
    </source>
</evidence>
<dbReference type="Gene3D" id="3.40.50.880">
    <property type="match status" value="1"/>
</dbReference>
<name>A0ABY4JBV5_9BACT</name>
<dbReference type="SUPFAM" id="SSF48208">
    <property type="entry name" value="Six-hairpin glycosidases"/>
    <property type="match status" value="1"/>
</dbReference>
<organism evidence="4 5">
    <name type="scientific">Hymenobacter sublimis</name>
    <dbReference type="NCBI Taxonomy" id="2933777"/>
    <lineage>
        <taxon>Bacteria</taxon>
        <taxon>Pseudomonadati</taxon>
        <taxon>Bacteroidota</taxon>
        <taxon>Cytophagia</taxon>
        <taxon>Cytophagales</taxon>
        <taxon>Hymenobacteraceae</taxon>
        <taxon>Hymenobacter</taxon>
    </lineage>
</organism>
<dbReference type="InterPro" id="IPR029062">
    <property type="entry name" value="Class_I_gatase-like"/>
</dbReference>
<dbReference type="GO" id="GO:0016787">
    <property type="term" value="F:hydrolase activity"/>
    <property type="evidence" value="ECO:0007669"/>
    <property type="project" value="UniProtKB-KW"/>
</dbReference>
<feature type="chain" id="PRO_5046250059" evidence="2">
    <location>
        <begin position="21"/>
        <end position="643"/>
    </location>
</feature>
<feature type="signal peptide" evidence="2">
    <location>
        <begin position="1"/>
        <end position="20"/>
    </location>
</feature>
<dbReference type="InterPro" id="IPR008928">
    <property type="entry name" value="6-hairpin_glycosidase_sf"/>
</dbReference>
<keyword evidence="5" id="KW-1185">Reference proteome</keyword>
<reference evidence="4 5" key="1">
    <citation type="submission" date="2022-04" db="EMBL/GenBank/DDBJ databases">
        <title>Hymenobacter sp. isolated from the air.</title>
        <authorList>
            <person name="Won M."/>
            <person name="Lee C.-M."/>
            <person name="Woen H.-Y."/>
            <person name="Kwon S.-W."/>
        </authorList>
    </citation>
    <scope>NUCLEOTIDE SEQUENCE [LARGE SCALE GENOMIC DNA]</scope>
    <source>
        <strain evidence="5">5516 S-25</strain>
    </source>
</reference>
<sequence length="643" mass="72053">MLSRRFLLSGLLLASLTSQAQTTPSTGRPMSQRMADAFISWHPDSIVIGNRKTARWDYEQGLMLKALERVWQRTGDGRYFTYIQKDLDQFVRPDGTIRTYKLEDYNLDNLTTGHALLTLSQMSVPQAEKYQKAAQLLRKQLEGQPRTKAGGFWHKKVYPNQMWLDGLYMAEPFYAEYSKAFNQPAGFDDVAKQFALIEKNLVDPKTGLLYHGYDESREQKWANKQTGQSPNFWDRGMGWYAMALVDVLDYFPQNHPQRQQLIKNVQRLAPVLAKYQDPKTGTWALVVDQAARKGNYQEASGSSMFVYFLQKGVRMGYLDKKYAEVARKGYDGLLKQFVATEGSSALAFNGTVSVGGLGGNPYRDGSFEYYLSEPLRKNDLKGVGPFILASLEMEVAAESTLGKGKTVAVDNYFNHELRKNALSGQEETWHYTWDERTHGGFYFWGQQLRDLGAKTATITTAPTAAALKGVDVYIIVDPDTKKETAKPNFVQPADVQALTKWVKDGGTLVLMANDTSNCEIPRFNTLAQAFGIQFKSQNLNMVKGTQFEQGRVELPAGNAVFKTARAAYIKELAPLDVKAPAQPLVSQGGSVIMATAKVGKGTVFAVGDPWLYNEYVDGRKIPAEYQNFQAAKDLATWLLQQAK</sequence>
<keyword evidence="2" id="KW-0732">Signal</keyword>
<accession>A0ABY4JBV5</accession>
<dbReference type="RefSeq" id="WP_247976331.1">
    <property type="nucleotide sequence ID" value="NZ_CP095848.1"/>
</dbReference>
<dbReference type="PANTHER" id="PTHR33886">
    <property type="entry name" value="UNSATURATED RHAMNOGALACTURONAN HYDROLASE (EUROFUNG)"/>
    <property type="match status" value="1"/>
</dbReference>
<dbReference type="Proteomes" id="UP000829647">
    <property type="component" value="Chromosome"/>
</dbReference>
<gene>
    <name evidence="4" type="ORF">MWH26_05140</name>
</gene>
<proteinExistence type="predicted"/>
<evidence type="ECO:0000256" key="2">
    <source>
        <dbReference type="SAM" id="SignalP"/>
    </source>
</evidence>
<dbReference type="InterPro" id="IPR012341">
    <property type="entry name" value="6hp_glycosidase-like_sf"/>
</dbReference>
<dbReference type="EMBL" id="CP095848">
    <property type="protein sequence ID" value="UPL50293.1"/>
    <property type="molecule type" value="Genomic_DNA"/>
</dbReference>
<dbReference type="SUPFAM" id="SSF52317">
    <property type="entry name" value="Class I glutamine amidotransferase-like"/>
    <property type="match status" value="1"/>
</dbReference>
<evidence type="ECO:0000259" key="3">
    <source>
        <dbReference type="Pfam" id="PF14258"/>
    </source>
</evidence>
<dbReference type="InterPro" id="IPR010905">
    <property type="entry name" value="Glyco_hydro_88"/>
</dbReference>
<keyword evidence="1 4" id="KW-0378">Hydrolase</keyword>
<dbReference type="Pfam" id="PF07470">
    <property type="entry name" value="Glyco_hydro_88"/>
    <property type="match status" value="1"/>
</dbReference>
<protein>
    <submittedName>
        <fullName evidence="4">Glycoside hydrolase family 88 protein</fullName>
    </submittedName>
</protein>
<dbReference type="Pfam" id="PF14258">
    <property type="entry name" value="DUF4350"/>
    <property type="match status" value="1"/>
</dbReference>
<evidence type="ECO:0000313" key="5">
    <source>
        <dbReference type="Proteomes" id="UP000829647"/>
    </source>
</evidence>
<dbReference type="InterPro" id="IPR052043">
    <property type="entry name" value="PolySaccharide_Degr_Enz"/>
</dbReference>
<dbReference type="PANTHER" id="PTHR33886:SF8">
    <property type="entry name" value="UNSATURATED RHAMNOGALACTURONAN HYDROLASE (EUROFUNG)"/>
    <property type="match status" value="1"/>
</dbReference>
<dbReference type="Gene3D" id="1.50.10.10">
    <property type="match status" value="1"/>
</dbReference>